<dbReference type="EMBL" id="BGPR01011299">
    <property type="protein sequence ID" value="GBN50605.1"/>
    <property type="molecule type" value="Genomic_DNA"/>
</dbReference>
<sequence>MFRCHVTDIIPKDGFSDSERTEIPKDGFSDSERTEIPKDGFFGLGEDGDSERWFFGLGEDGDSERWFFGLGEDGGVEVFKNLVVDFLFDNYIILPLYARTENKCFVLKLRYWNGVPINTNSSTIFI</sequence>
<organism evidence="1 2">
    <name type="scientific">Araneus ventricosus</name>
    <name type="common">Orbweaver spider</name>
    <name type="synonym">Epeira ventricosa</name>
    <dbReference type="NCBI Taxonomy" id="182803"/>
    <lineage>
        <taxon>Eukaryota</taxon>
        <taxon>Metazoa</taxon>
        <taxon>Ecdysozoa</taxon>
        <taxon>Arthropoda</taxon>
        <taxon>Chelicerata</taxon>
        <taxon>Arachnida</taxon>
        <taxon>Araneae</taxon>
        <taxon>Araneomorphae</taxon>
        <taxon>Entelegynae</taxon>
        <taxon>Araneoidea</taxon>
        <taxon>Araneidae</taxon>
        <taxon>Araneus</taxon>
    </lineage>
</organism>
<comment type="caution">
    <text evidence="1">The sequence shown here is derived from an EMBL/GenBank/DDBJ whole genome shotgun (WGS) entry which is preliminary data.</text>
</comment>
<gene>
    <name evidence="1" type="ORF">AVEN_77667_1</name>
</gene>
<evidence type="ECO:0000313" key="1">
    <source>
        <dbReference type="EMBL" id="GBN50605.1"/>
    </source>
</evidence>
<keyword evidence="2" id="KW-1185">Reference proteome</keyword>
<reference evidence="1 2" key="1">
    <citation type="journal article" date="2019" name="Sci. Rep.">
        <title>Orb-weaving spider Araneus ventricosus genome elucidates the spidroin gene catalogue.</title>
        <authorList>
            <person name="Kono N."/>
            <person name="Nakamura H."/>
            <person name="Ohtoshi R."/>
            <person name="Moran D.A.P."/>
            <person name="Shinohara A."/>
            <person name="Yoshida Y."/>
            <person name="Fujiwara M."/>
            <person name="Mori M."/>
            <person name="Tomita M."/>
            <person name="Arakawa K."/>
        </authorList>
    </citation>
    <scope>NUCLEOTIDE SEQUENCE [LARGE SCALE GENOMIC DNA]</scope>
</reference>
<name>A0A4Y2PF65_ARAVE</name>
<evidence type="ECO:0000313" key="2">
    <source>
        <dbReference type="Proteomes" id="UP000499080"/>
    </source>
</evidence>
<proteinExistence type="predicted"/>
<dbReference type="AlphaFoldDB" id="A0A4Y2PF65"/>
<protein>
    <submittedName>
        <fullName evidence="1">Uncharacterized protein</fullName>
    </submittedName>
</protein>
<accession>A0A4Y2PF65</accession>
<dbReference type="Proteomes" id="UP000499080">
    <property type="component" value="Unassembled WGS sequence"/>
</dbReference>